<name>A0A1I3JWF1_9RHOB</name>
<accession>A0A1I3JWF1</accession>
<dbReference type="AlphaFoldDB" id="A0A1I3JWF1"/>
<gene>
    <name evidence="2" type="ORF">SAMN05216258_108182</name>
</gene>
<proteinExistence type="predicted"/>
<dbReference type="STRING" id="1114924.SAMN05216258_108182"/>
<keyword evidence="1" id="KW-0812">Transmembrane</keyword>
<keyword evidence="3" id="KW-1185">Reference proteome</keyword>
<dbReference type="EMBL" id="FOQH01000008">
    <property type="protein sequence ID" value="SFI64410.1"/>
    <property type="molecule type" value="Genomic_DNA"/>
</dbReference>
<dbReference type="Proteomes" id="UP000199377">
    <property type="component" value="Unassembled WGS sequence"/>
</dbReference>
<evidence type="ECO:0000313" key="2">
    <source>
        <dbReference type="EMBL" id="SFI64410.1"/>
    </source>
</evidence>
<dbReference type="RefSeq" id="WP_092861879.1">
    <property type="nucleotide sequence ID" value="NZ_FOQH01000008.1"/>
</dbReference>
<reference evidence="2 3" key="1">
    <citation type="submission" date="2016-10" db="EMBL/GenBank/DDBJ databases">
        <authorList>
            <person name="de Groot N.N."/>
        </authorList>
    </citation>
    <scope>NUCLEOTIDE SEQUENCE [LARGE SCALE GENOMIC DNA]</scope>
    <source>
        <strain evidence="2 3">CGMCC 1.11030</strain>
    </source>
</reference>
<evidence type="ECO:0000256" key="1">
    <source>
        <dbReference type="SAM" id="Phobius"/>
    </source>
</evidence>
<keyword evidence="1" id="KW-1133">Transmembrane helix</keyword>
<feature type="transmembrane region" description="Helical" evidence="1">
    <location>
        <begin position="35"/>
        <end position="56"/>
    </location>
</feature>
<evidence type="ECO:0000313" key="3">
    <source>
        <dbReference type="Proteomes" id="UP000199377"/>
    </source>
</evidence>
<sequence>MAADRLLRRRRLGAGGQGGGRPSVPAARVAGLSPLAWALGAALLAGVLAANVQLYLISGEEAAPAPERTFDVLAQAASPAVAEAMRALSDTIAGRGSQTPEEDLEPLRAHLAAAAYCYDQGLCAREPILAHACGPLDGYEAVMAELMAVRGARYDAAGRALTRTMLWKDCEAGAPE</sequence>
<keyword evidence="1" id="KW-0472">Membrane</keyword>
<protein>
    <submittedName>
        <fullName evidence="2">Uncharacterized protein</fullName>
    </submittedName>
</protein>
<organism evidence="2 3">
    <name type="scientific">Albimonas pacifica</name>
    <dbReference type="NCBI Taxonomy" id="1114924"/>
    <lineage>
        <taxon>Bacteria</taxon>
        <taxon>Pseudomonadati</taxon>
        <taxon>Pseudomonadota</taxon>
        <taxon>Alphaproteobacteria</taxon>
        <taxon>Rhodobacterales</taxon>
        <taxon>Paracoccaceae</taxon>
        <taxon>Albimonas</taxon>
    </lineage>
</organism>